<keyword evidence="5 9" id="KW-0812">Transmembrane</keyword>
<evidence type="ECO:0000256" key="7">
    <source>
        <dbReference type="ARBA" id="ARBA00023136"/>
    </source>
</evidence>
<feature type="transmembrane region" description="Helical" evidence="9">
    <location>
        <begin position="302"/>
        <end position="321"/>
    </location>
</feature>
<evidence type="ECO:0000256" key="2">
    <source>
        <dbReference type="ARBA" id="ARBA00022448"/>
    </source>
</evidence>
<dbReference type="InterPro" id="IPR007272">
    <property type="entry name" value="Sulf_transp_TsuA/YedE"/>
</dbReference>
<comment type="subcellular location">
    <subcellularLocation>
        <location evidence="1">Cell inner membrane</location>
        <topology evidence="1">Multi-pass membrane protein</topology>
    </subcellularLocation>
</comment>
<comment type="similarity">
    <text evidence="8">Belongs to the TsuA/YedE (TC 9.B.102) family.</text>
</comment>
<keyword evidence="11" id="KW-1185">Reference proteome</keyword>
<dbReference type="PANTHER" id="PTHR30574:SF1">
    <property type="entry name" value="SULPHUR TRANSPORT DOMAIN-CONTAINING PROTEIN"/>
    <property type="match status" value="1"/>
</dbReference>
<accession>A0ABU7ZDE1</accession>
<name>A0ABU7ZDE1_9PAST</name>
<comment type="caution">
    <text evidence="10">The sequence shown here is derived from an EMBL/GenBank/DDBJ whole genome shotgun (WGS) entry which is preliminary data.</text>
</comment>
<feature type="transmembrane region" description="Helical" evidence="9">
    <location>
        <begin position="145"/>
        <end position="165"/>
    </location>
</feature>
<evidence type="ECO:0000256" key="3">
    <source>
        <dbReference type="ARBA" id="ARBA00022475"/>
    </source>
</evidence>
<keyword evidence="4" id="KW-0997">Cell inner membrane</keyword>
<evidence type="ECO:0000256" key="6">
    <source>
        <dbReference type="ARBA" id="ARBA00022989"/>
    </source>
</evidence>
<evidence type="ECO:0000313" key="11">
    <source>
        <dbReference type="Proteomes" id="UP001432017"/>
    </source>
</evidence>
<evidence type="ECO:0000256" key="1">
    <source>
        <dbReference type="ARBA" id="ARBA00004429"/>
    </source>
</evidence>
<keyword evidence="6 9" id="KW-1133">Transmembrane helix</keyword>
<protein>
    <submittedName>
        <fullName evidence="10">YeeE/YedE family protein</fullName>
    </submittedName>
</protein>
<feature type="transmembrane region" description="Helical" evidence="9">
    <location>
        <begin position="104"/>
        <end position="125"/>
    </location>
</feature>
<sequence length="330" mass="35965">MLISGLFVGLLLGIILQRGQFCLSGQLRNIVFKRDLASFSPLLLVISVQSVGFFLLEQQGLIRFPTSPMPIWATLFGAFLFGIGMGVANRCVSGQLYRAGEGMIAAIITLIVFAITTVATQTGVLKFWVASQLETESSLVTIPQTLGISPLFLIVPLCLLTFFALQKKLRNQPLVPRQPFQQIWSPYFTALSLGVVSILGWVLSAETGREFGLSFSIPVGNALQYLTLGQQRYLNWGTYLVIGVVFGSFISAKFSGNFRWKPLSTADFGKSVFGGVLMGIGAALTGGCTMANAVVGTAYFSWQGWIATFVMMFGVWCVFILRKNPLESTC</sequence>
<organism evidence="10 11">
    <name type="scientific">Mannheimia indoligenes</name>
    <dbReference type="NCBI Taxonomy" id="3103145"/>
    <lineage>
        <taxon>Bacteria</taxon>
        <taxon>Pseudomonadati</taxon>
        <taxon>Pseudomonadota</taxon>
        <taxon>Gammaproteobacteria</taxon>
        <taxon>Pasteurellales</taxon>
        <taxon>Pasteurellaceae</taxon>
        <taxon>Mannheimia</taxon>
    </lineage>
</organism>
<feature type="transmembrane region" description="Helical" evidence="9">
    <location>
        <begin position="36"/>
        <end position="56"/>
    </location>
</feature>
<dbReference type="Pfam" id="PF04143">
    <property type="entry name" value="Sulf_transp"/>
    <property type="match status" value="1"/>
</dbReference>
<dbReference type="RefSeq" id="WP_334253899.1">
    <property type="nucleotide sequence ID" value="NZ_JBAJJM010000006.1"/>
</dbReference>
<evidence type="ECO:0000256" key="8">
    <source>
        <dbReference type="ARBA" id="ARBA00035655"/>
    </source>
</evidence>
<evidence type="ECO:0000313" key="10">
    <source>
        <dbReference type="EMBL" id="MEG9475506.1"/>
    </source>
</evidence>
<evidence type="ECO:0000256" key="4">
    <source>
        <dbReference type="ARBA" id="ARBA00022519"/>
    </source>
</evidence>
<reference evidence="10" key="1">
    <citation type="submission" date="2023-12" db="EMBL/GenBank/DDBJ databases">
        <title>Mannheima indologenes sp. nov. proposed for Clade V organisms of Mannheimia.</title>
        <authorList>
            <person name="Christensen H."/>
        </authorList>
    </citation>
    <scope>NUCLEOTIDE SEQUENCE</scope>
    <source>
        <strain evidence="10">M14.4</strain>
    </source>
</reference>
<dbReference type="PANTHER" id="PTHR30574">
    <property type="entry name" value="INNER MEMBRANE PROTEIN YEDE"/>
    <property type="match status" value="1"/>
</dbReference>
<keyword evidence="2" id="KW-0813">Transport</keyword>
<feature type="transmembrane region" description="Helical" evidence="9">
    <location>
        <begin position="233"/>
        <end position="252"/>
    </location>
</feature>
<feature type="transmembrane region" description="Helical" evidence="9">
    <location>
        <begin position="71"/>
        <end position="92"/>
    </location>
</feature>
<evidence type="ECO:0000256" key="5">
    <source>
        <dbReference type="ARBA" id="ARBA00022692"/>
    </source>
</evidence>
<dbReference type="Proteomes" id="UP001432017">
    <property type="component" value="Unassembled WGS sequence"/>
</dbReference>
<feature type="transmembrane region" description="Helical" evidence="9">
    <location>
        <begin position="186"/>
        <end position="204"/>
    </location>
</feature>
<dbReference type="EMBL" id="JBAJJM010000006">
    <property type="protein sequence ID" value="MEG9475506.1"/>
    <property type="molecule type" value="Genomic_DNA"/>
</dbReference>
<gene>
    <name evidence="10" type="ORF">V6W77_04370</name>
</gene>
<proteinExistence type="inferred from homology"/>
<feature type="transmembrane region" description="Helical" evidence="9">
    <location>
        <begin position="272"/>
        <end position="296"/>
    </location>
</feature>
<keyword evidence="7 9" id="KW-0472">Membrane</keyword>
<evidence type="ECO:0000256" key="9">
    <source>
        <dbReference type="SAM" id="Phobius"/>
    </source>
</evidence>
<keyword evidence="3" id="KW-1003">Cell membrane</keyword>